<dbReference type="PRINTS" id="PR00081">
    <property type="entry name" value="GDHRDH"/>
</dbReference>
<dbReference type="InterPro" id="IPR006311">
    <property type="entry name" value="TAT_signal"/>
</dbReference>
<dbReference type="SUPFAM" id="SSF51735">
    <property type="entry name" value="NAD(P)-binding Rossmann-fold domains"/>
    <property type="match status" value="1"/>
</dbReference>
<proteinExistence type="predicted"/>
<dbReference type="CDD" id="cd05325">
    <property type="entry name" value="carb_red_sniffer_like_SDR_c"/>
    <property type="match status" value="1"/>
</dbReference>
<sequence length="296" mass="32161">MSKLHSDSELSHLGRREFMTAAAGMAATAFAAHEAGAAGHVSAPVELSPEDQVTKPIGAGSRILVTGANRGLGFEFTRQYAKLDTRIIATCRSPSKAAALQELAKNNSGIVIEKLDVTDLENIDELAEKYAGEPIDLLLNNAGIGGGAENQIFGKLNYPVFYEVMAVNVMGPIKMCEAFRKNVEASDLKKMVTVSSSQGSIAEVTMPMLYWYRSSKAAVNMQMVNLALQIRRKKIIVGLVTPGATATDFIPEPFRSRIPSIRQPEIAAADMIRNIDRFTLENSGTYFNYDGTVLPW</sequence>
<dbReference type="EMBL" id="UINC01009076">
    <property type="protein sequence ID" value="SVA40772.1"/>
    <property type="molecule type" value="Genomic_DNA"/>
</dbReference>
<evidence type="ECO:0008006" key="2">
    <source>
        <dbReference type="Google" id="ProtNLM"/>
    </source>
</evidence>
<organism evidence="1">
    <name type="scientific">marine metagenome</name>
    <dbReference type="NCBI Taxonomy" id="408172"/>
    <lineage>
        <taxon>unclassified sequences</taxon>
        <taxon>metagenomes</taxon>
        <taxon>ecological metagenomes</taxon>
    </lineage>
</organism>
<dbReference type="PROSITE" id="PS51318">
    <property type="entry name" value="TAT"/>
    <property type="match status" value="1"/>
</dbReference>
<dbReference type="Gene3D" id="3.40.50.720">
    <property type="entry name" value="NAD(P)-binding Rossmann-like Domain"/>
    <property type="match status" value="1"/>
</dbReference>
<accession>A0A381VKF2</accession>
<name>A0A381VKF2_9ZZZZ</name>
<dbReference type="InterPro" id="IPR052184">
    <property type="entry name" value="SDR_enzymes"/>
</dbReference>
<dbReference type="GO" id="GO:0016616">
    <property type="term" value="F:oxidoreductase activity, acting on the CH-OH group of donors, NAD or NADP as acceptor"/>
    <property type="evidence" value="ECO:0007669"/>
    <property type="project" value="TreeGrafter"/>
</dbReference>
<gene>
    <name evidence="1" type="ORF">METZ01_LOCUS93626</name>
</gene>
<dbReference type="AlphaFoldDB" id="A0A381VKF2"/>
<reference evidence="1" key="1">
    <citation type="submission" date="2018-05" db="EMBL/GenBank/DDBJ databases">
        <authorList>
            <person name="Lanie J.A."/>
            <person name="Ng W.-L."/>
            <person name="Kazmierczak K.M."/>
            <person name="Andrzejewski T.M."/>
            <person name="Davidsen T.M."/>
            <person name="Wayne K.J."/>
            <person name="Tettelin H."/>
            <person name="Glass J.I."/>
            <person name="Rusch D."/>
            <person name="Podicherti R."/>
            <person name="Tsui H.-C.T."/>
            <person name="Winkler M.E."/>
        </authorList>
    </citation>
    <scope>NUCLEOTIDE SEQUENCE</scope>
</reference>
<dbReference type="Pfam" id="PF00106">
    <property type="entry name" value="adh_short"/>
    <property type="match status" value="1"/>
</dbReference>
<dbReference type="InterPro" id="IPR036291">
    <property type="entry name" value="NAD(P)-bd_dom_sf"/>
</dbReference>
<dbReference type="PANTHER" id="PTHR45458">
    <property type="entry name" value="SHORT-CHAIN DEHYDROGENASE/REDUCTASE SDR"/>
    <property type="match status" value="1"/>
</dbReference>
<dbReference type="PANTHER" id="PTHR45458:SF1">
    <property type="entry name" value="SHORT CHAIN DEHYDROGENASE"/>
    <property type="match status" value="1"/>
</dbReference>
<evidence type="ECO:0000313" key="1">
    <source>
        <dbReference type="EMBL" id="SVA40772.1"/>
    </source>
</evidence>
<dbReference type="InterPro" id="IPR002347">
    <property type="entry name" value="SDR_fam"/>
</dbReference>
<protein>
    <recommendedName>
        <fullName evidence="2">Short-chain dehydrogenase/reductase SDR</fullName>
    </recommendedName>
</protein>